<feature type="domain" description="DUF4158" evidence="2">
    <location>
        <begin position="8"/>
        <end position="153"/>
    </location>
</feature>
<organism evidence="3 4">
    <name type="scientific">Actinomadura napierensis</name>
    <dbReference type="NCBI Taxonomy" id="267854"/>
    <lineage>
        <taxon>Bacteria</taxon>
        <taxon>Bacillati</taxon>
        <taxon>Actinomycetota</taxon>
        <taxon>Actinomycetes</taxon>
        <taxon>Streptosporangiales</taxon>
        <taxon>Thermomonosporaceae</taxon>
        <taxon>Actinomadura</taxon>
    </lineage>
</organism>
<name>A0ABN2YKT3_9ACTN</name>
<sequence length="735" mass="81734">MGRSVDLGELVEHWTLLDDERELVAGKRGATRLGFVLALKFYIRYGWFPRGPAELSDHAVEYMARQVQVEASELGLYGWSDRTARYHQTQIRRHLGFRECSREDAEKLTVWLAAQVCEAERQHDRVRVELLARCRAERIEPPTPKRVDRIIRSALRTAEQNATARITSRLPAETVARLRALVAVEAGEGMADGETGEGQDADVDVLSLIKAVPGNMSLESMLTEIRKLRAVRAVGLPTGLFADVAPKVVAGWRTRAAVESPSHLRDHPVPLMLTLLAELLHAREREITDTLVELLISTVHRIGARADRRVTEELVNAFKRVTGKENILFSIAAAALTEPDAPVREVVFPAVVGGEQTLRELVHGYKTKGPVYRRTVQTTLKASYTGHYRHGLIELLRVLEFRSSNTAHRPVLDALELVRRYADGRLTYYPAGELVPEHRGVASDWAPLVFKGPVSGGGSSRGGRAGESRVVRSVYEIATFQALRDQLRCKEIWVVGADRYRNPDEDLPADFESRRGEHYAALRKPLDPTAFIDEIREELRTELFALDEAVPGVDWLAIGERGKQGPIRLTDFDAAPEPRNLRRLKAEIGQRWGTVLLIDMLKEAVLRTGCLTQVSAAAERGDLALAERLILAMYAYGTNTGIRAVAAGGRHGHHERDIRYVRTRYLTAEAARIIAIQIADATFATRQQTVWGAGSNAVASDSTHFGALDQNLFTQWHARYGTGVRAGSRDLTLAA</sequence>
<evidence type="ECO:0000313" key="3">
    <source>
        <dbReference type="EMBL" id="GAA2128885.1"/>
    </source>
</evidence>
<keyword evidence="4" id="KW-1185">Reference proteome</keyword>
<dbReference type="InterPro" id="IPR025296">
    <property type="entry name" value="DUF4158"/>
</dbReference>
<evidence type="ECO:0000259" key="2">
    <source>
        <dbReference type="Pfam" id="PF13700"/>
    </source>
</evidence>
<dbReference type="Pfam" id="PF13700">
    <property type="entry name" value="DUF4158"/>
    <property type="match status" value="1"/>
</dbReference>
<gene>
    <name evidence="3" type="ORF">GCM10009727_19930</name>
</gene>
<dbReference type="EMBL" id="BAAAMR010000012">
    <property type="protein sequence ID" value="GAA2128885.1"/>
    <property type="molecule type" value="Genomic_DNA"/>
</dbReference>
<evidence type="ECO:0000313" key="4">
    <source>
        <dbReference type="Proteomes" id="UP001501020"/>
    </source>
</evidence>
<dbReference type="RefSeq" id="WP_344263915.1">
    <property type="nucleotide sequence ID" value="NZ_BAAAMR010000012.1"/>
</dbReference>
<dbReference type="InterPro" id="IPR002513">
    <property type="entry name" value="Tn3_Tnp_DDE_dom"/>
</dbReference>
<accession>A0ABN2YKT3</accession>
<evidence type="ECO:0008006" key="5">
    <source>
        <dbReference type="Google" id="ProtNLM"/>
    </source>
</evidence>
<dbReference type="Proteomes" id="UP001501020">
    <property type="component" value="Unassembled WGS sequence"/>
</dbReference>
<feature type="domain" description="Tn3 transposase DDE" evidence="1">
    <location>
        <begin position="599"/>
        <end position="724"/>
    </location>
</feature>
<evidence type="ECO:0000259" key="1">
    <source>
        <dbReference type="Pfam" id="PF01526"/>
    </source>
</evidence>
<comment type="caution">
    <text evidence="3">The sequence shown here is derived from an EMBL/GenBank/DDBJ whole genome shotgun (WGS) entry which is preliminary data.</text>
</comment>
<protein>
    <recommendedName>
        <fullName evidence="5">Tn3 family transposase</fullName>
    </recommendedName>
</protein>
<proteinExistence type="predicted"/>
<dbReference type="Pfam" id="PF01526">
    <property type="entry name" value="DDE_Tnp_Tn3"/>
    <property type="match status" value="1"/>
</dbReference>
<reference evidence="3 4" key="1">
    <citation type="journal article" date="2019" name="Int. J. Syst. Evol. Microbiol.">
        <title>The Global Catalogue of Microorganisms (GCM) 10K type strain sequencing project: providing services to taxonomists for standard genome sequencing and annotation.</title>
        <authorList>
            <consortium name="The Broad Institute Genomics Platform"/>
            <consortium name="The Broad Institute Genome Sequencing Center for Infectious Disease"/>
            <person name="Wu L."/>
            <person name="Ma J."/>
        </authorList>
    </citation>
    <scope>NUCLEOTIDE SEQUENCE [LARGE SCALE GENOMIC DNA]</scope>
    <source>
        <strain evidence="3 4">JCM 13850</strain>
    </source>
</reference>